<feature type="chain" id="PRO_5025349080" evidence="1">
    <location>
        <begin position="20"/>
        <end position="99"/>
    </location>
</feature>
<keyword evidence="1" id="KW-0732">Signal</keyword>
<dbReference type="EMBL" id="GIFC01005831">
    <property type="protein sequence ID" value="MXU87914.1"/>
    <property type="molecule type" value="Transcribed_RNA"/>
</dbReference>
<organism evidence="2">
    <name type="scientific">Ixodes ricinus</name>
    <name type="common">Common tick</name>
    <name type="synonym">Acarus ricinus</name>
    <dbReference type="NCBI Taxonomy" id="34613"/>
    <lineage>
        <taxon>Eukaryota</taxon>
        <taxon>Metazoa</taxon>
        <taxon>Ecdysozoa</taxon>
        <taxon>Arthropoda</taxon>
        <taxon>Chelicerata</taxon>
        <taxon>Arachnida</taxon>
        <taxon>Acari</taxon>
        <taxon>Parasitiformes</taxon>
        <taxon>Ixodida</taxon>
        <taxon>Ixodoidea</taxon>
        <taxon>Ixodidae</taxon>
        <taxon>Ixodinae</taxon>
        <taxon>Ixodes</taxon>
    </lineage>
</organism>
<sequence length="99" mass="11405">MAAHSLLLFIALPHKSCHGRTQVLCPFTVRCRSCRELHQTSLLCGPTDRKDYTISVHVIWRELVVCFIQSGCESKTAGKRRLRVSIVRVCIEHLIFIWQ</sequence>
<evidence type="ECO:0000313" key="2">
    <source>
        <dbReference type="EMBL" id="MXU87914.1"/>
    </source>
</evidence>
<name>A0A6B0UEM1_IXORI</name>
<reference evidence="2" key="1">
    <citation type="submission" date="2019-12" db="EMBL/GenBank/DDBJ databases">
        <title>An insight into the sialome of adult female Ixodes ricinus ticks feeding for 6 days.</title>
        <authorList>
            <person name="Perner J."/>
            <person name="Ribeiro J.M.C."/>
        </authorList>
    </citation>
    <scope>NUCLEOTIDE SEQUENCE</scope>
    <source>
        <strain evidence="2">Semi-engorged</strain>
        <tissue evidence="2">Salivary glands</tissue>
    </source>
</reference>
<feature type="signal peptide" evidence="1">
    <location>
        <begin position="1"/>
        <end position="19"/>
    </location>
</feature>
<evidence type="ECO:0000256" key="1">
    <source>
        <dbReference type="SAM" id="SignalP"/>
    </source>
</evidence>
<dbReference type="AlphaFoldDB" id="A0A6B0UEM1"/>
<protein>
    <submittedName>
        <fullName evidence="2">Putative secreted protein</fullName>
    </submittedName>
</protein>
<proteinExistence type="predicted"/>
<accession>A0A6B0UEM1</accession>